<proteinExistence type="predicted"/>
<accession>A0ACC0P8S3</accession>
<evidence type="ECO:0000313" key="2">
    <source>
        <dbReference type="Proteomes" id="UP001062846"/>
    </source>
</evidence>
<evidence type="ECO:0000313" key="1">
    <source>
        <dbReference type="EMBL" id="KAI8561163.1"/>
    </source>
</evidence>
<comment type="caution">
    <text evidence="1">The sequence shown here is derived from an EMBL/GenBank/DDBJ whole genome shotgun (WGS) entry which is preliminary data.</text>
</comment>
<organism evidence="1 2">
    <name type="scientific">Rhododendron molle</name>
    <name type="common">Chinese azalea</name>
    <name type="synonym">Azalea mollis</name>
    <dbReference type="NCBI Taxonomy" id="49168"/>
    <lineage>
        <taxon>Eukaryota</taxon>
        <taxon>Viridiplantae</taxon>
        <taxon>Streptophyta</taxon>
        <taxon>Embryophyta</taxon>
        <taxon>Tracheophyta</taxon>
        <taxon>Spermatophyta</taxon>
        <taxon>Magnoliopsida</taxon>
        <taxon>eudicotyledons</taxon>
        <taxon>Gunneridae</taxon>
        <taxon>Pentapetalae</taxon>
        <taxon>asterids</taxon>
        <taxon>Ericales</taxon>
        <taxon>Ericaceae</taxon>
        <taxon>Ericoideae</taxon>
        <taxon>Rhodoreae</taxon>
        <taxon>Rhododendron</taxon>
    </lineage>
</organism>
<name>A0ACC0P8S3_RHOML</name>
<reference evidence="1" key="1">
    <citation type="submission" date="2022-02" db="EMBL/GenBank/DDBJ databases">
        <title>Plant Genome Project.</title>
        <authorList>
            <person name="Zhang R.-G."/>
        </authorList>
    </citation>
    <scope>NUCLEOTIDE SEQUENCE</scope>
    <source>
        <strain evidence="1">AT1</strain>
    </source>
</reference>
<gene>
    <name evidence="1" type="ORF">RHMOL_Rhmol04G0316300</name>
</gene>
<keyword evidence="2" id="KW-1185">Reference proteome</keyword>
<dbReference type="EMBL" id="CM046391">
    <property type="protein sequence ID" value="KAI8561163.1"/>
    <property type="molecule type" value="Genomic_DNA"/>
</dbReference>
<protein>
    <submittedName>
        <fullName evidence="1">Uncharacterized protein</fullName>
    </submittedName>
</protein>
<sequence length="439" mass="48214">MEGHQAMDSSLYRAAMDGDIDVLMNNKDNLENKFTPNNNTILHVATQFGHTKCAMEILNMCPSMYRKVNSRGDTALHVAAREGHSTVVQALIEYAKALNEEMENGAGTAKDMMRVANGEGDTALHEAVRNHQPVAVQLLTGEDPEFCHPANKAEETPLYLAAERGYVGLLCVILENCDAPVHGGPGGRTALHAAVVHNFEGCTKKLLDWKPALCKQADACGWMPLHYAALFGHVTRAKELLNTDKSVAYIADKDNKKIALHLAASQGHVRVMEELISQCPDCWEMVDGRGQNILHIAAKYKKKRAIKFILEKFSFSGLINQKDSDGNTPLHLLAASGCCQASLIKHPKSDRMAFNKENLTPVDVICKNKNVGAVVRILSYMPKYVGHRPRILCSWTPWVLVSLLVAALIAIATISFVVGFTSEGDYNGNETSQFLKHLS</sequence>
<dbReference type="Proteomes" id="UP001062846">
    <property type="component" value="Chromosome 4"/>
</dbReference>